<dbReference type="InterPro" id="IPR003032">
    <property type="entry name" value="Ryanodine_rcpt"/>
</dbReference>
<dbReference type="OrthoDB" id="300855at2759"/>
<dbReference type="GO" id="GO:0033017">
    <property type="term" value="C:sarcoplasmic reticulum membrane"/>
    <property type="evidence" value="ECO:0007669"/>
    <property type="project" value="TreeGrafter"/>
</dbReference>
<dbReference type="EMBL" id="UYRR01003951">
    <property type="protein sequence ID" value="VDK20614.1"/>
    <property type="molecule type" value="Genomic_DNA"/>
</dbReference>
<dbReference type="GO" id="GO:0006941">
    <property type="term" value="P:striated muscle contraction"/>
    <property type="evidence" value="ECO:0007669"/>
    <property type="project" value="TreeGrafter"/>
</dbReference>
<dbReference type="Proteomes" id="UP000267096">
    <property type="component" value="Unassembled WGS sequence"/>
</dbReference>
<accession>A0A3P6PIE7</accession>
<dbReference type="Gene3D" id="1.10.490.160">
    <property type="match status" value="1"/>
</dbReference>
<proteinExistence type="predicted"/>
<dbReference type="GO" id="GO:0034704">
    <property type="term" value="C:calcium channel complex"/>
    <property type="evidence" value="ECO:0007669"/>
    <property type="project" value="TreeGrafter"/>
</dbReference>
<keyword evidence="3" id="KW-1185">Reference proteome</keyword>
<dbReference type="GO" id="GO:0042383">
    <property type="term" value="C:sarcolemma"/>
    <property type="evidence" value="ECO:0007669"/>
    <property type="project" value="TreeGrafter"/>
</dbReference>
<dbReference type="GO" id="GO:0005219">
    <property type="term" value="F:ryanodine-sensitive calcium-release channel activity"/>
    <property type="evidence" value="ECO:0007669"/>
    <property type="project" value="TreeGrafter"/>
</dbReference>
<feature type="domain" description="Ryanodine receptor Ryr" evidence="1">
    <location>
        <begin position="33"/>
        <end position="115"/>
    </location>
</feature>
<dbReference type="GO" id="GO:0030018">
    <property type="term" value="C:Z disc"/>
    <property type="evidence" value="ECO:0007669"/>
    <property type="project" value="TreeGrafter"/>
</dbReference>
<dbReference type="AlphaFoldDB" id="A0A3P6PIE7"/>
<gene>
    <name evidence="2" type="ORF">ASIM_LOCUS2787</name>
</gene>
<dbReference type="InterPro" id="IPR015925">
    <property type="entry name" value="Ryanodine_IP3_receptor"/>
</dbReference>
<dbReference type="GO" id="GO:0014808">
    <property type="term" value="P:release of sequestered calcium ion into cytosol by sarcoplasmic reticulum"/>
    <property type="evidence" value="ECO:0007669"/>
    <property type="project" value="TreeGrafter"/>
</dbReference>
<dbReference type="GO" id="GO:0005790">
    <property type="term" value="C:smooth endoplasmic reticulum"/>
    <property type="evidence" value="ECO:0007669"/>
    <property type="project" value="TreeGrafter"/>
</dbReference>
<evidence type="ECO:0000259" key="1">
    <source>
        <dbReference type="Pfam" id="PF02026"/>
    </source>
</evidence>
<dbReference type="FunFam" id="1.10.490.160:FF:000006">
    <property type="entry name" value="Protein CBR-LIPL-6"/>
    <property type="match status" value="1"/>
</dbReference>
<reference evidence="2 3" key="1">
    <citation type="submission" date="2018-11" db="EMBL/GenBank/DDBJ databases">
        <authorList>
            <consortium name="Pathogen Informatics"/>
        </authorList>
    </citation>
    <scope>NUCLEOTIDE SEQUENCE [LARGE SCALE GENOMIC DNA]</scope>
</reference>
<protein>
    <recommendedName>
        <fullName evidence="1">Ryanodine receptor Ryr domain-containing protein</fullName>
    </recommendedName>
</protein>
<evidence type="ECO:0000313" key="3">
    <source>
        <dbReference type="Proteomes" id="UP000267096"/>
    </source>
</evidence>
<organism evidence="2 3">
    <name type="scientific">Anisakis simplex</name>
    <name type="common">Herring worm</name>
    <dbReference type="NCBI Taxonomy" id="6269"/>
    <lineage>
        <taxon>Eukaryota</taxon>
        <taxon>Metazoa</taxon>
        <taxon>Ecdysozoa</taxon>
        <taxon>Nematoda</taxon>
        <taxon>Chromadorea</taxon>
        <taxon>Rhabditida</taxon>
        <taxon>Spirurina</taxon>
        <taxon>Ascaridomorpha</taxon>
        <taxon>Ascaridoidea</taxon>
        <taxon>Anisakidae</taxon>
        <taxon>Anisakis</taxon>
        <taxon>Anisakis simplex complex</taxon>
    </lineage>
</organism>
<sequence length="116" mass="13335">MLAWNYVIELHDHDAADKAANNHTSSGTSIENFNPRPFDLSTMTLEKDMTAAAEKMAEHSHNVWAKKVFNDLATKGGNMPIPLVPWDLLTDFERRKDRFRAAEILKFLQYHGYRVC</sequence>
<dbReference type="PANTHER" id="PTHR46399:SF8">
    <property type="entry name" value="B30.2_SPRY DOMAIN-CONTAINING PROTEIN"/>
    <property type="match status" value="1"/>
</dbReference>
<evidence type="ECO:0000313" key="2">
    <source>
        <dbReference type="EMBL" id="VDK20614.1"/>
    </source>
</evidence>
<dbReference type="PANTHER" id="PTHR46399">
    <property type="entry name" value="B30.2/SPRY DOMAIN-CONTAINING PROTEIN"/>
    <property type="match status" value="1"/>
</dbReference>
<dbReference type="Pfam" id="PF02026">
    <property type="entry name" value="RyR"/>
    <property type="match status" value="1"/>
</dbReference>
<name>A0A3P6PIE7_ANISI</name>